<reference evidence="18 20" key="1">
    <citation type="submission" date="2015-02" db="EMBL/GenBank/DDBJ databases">
        <authorList>
            <person name="Chooi Y.-H."/>
        </authorList>
    </citation>
    <scope>NUCLEOTIDE SEQUENCE [LARGE SCALE GENOMIC DNA]</scope>
    <source>
        <strain evidence="18">E3</strain>
    </source>
</reference>
<dbReference type="STRING" id="37360.A0A0G4IWK8"/>
<dbReference type="EC" id="3.4.21.89" evidence="4"/>
<dbReference type="PROSITE" id="PS00501">
    <property type="entry name" value="SPASE_I_1"/>
    <property type="match status" value="1"/>
</dbReference>
<dbReference type="PANTHER" id="PTHR10806:SF6">
    <property type="entry name" value="SIGNAL PEPTIDASE COMPLEX CATALYTIC SUBUNIT SEC11"/>
    <property type="match status" value="1"/>
</dbReference>
<dbReference type="InterPro" id="IPR019533">
    <property type="entry name" value="Peptidase_S26"/>
</dbReference>
<dbReference type="Pfam" id="PF00717">
    <property type="entry name" value="Peptidase_S24"/>
    <property type="match status" value="1"/>
</dbReference>
<evidence type="ECO:0000256" key="12">
    <source>
        <dbReference type="ARBA" id="ARBA00022989"/>
    </source>
</evidence>
<dbReference type="AlphaFoldDB" id="A0A0G4IWK8"/>
<feature type="transmembrane region" description="Helical" evidence="16">
    <location>
        <begin position="166"/>
        <end position="182"/>
    </location>
</feature>
<dbReference type="InterPro" id="IPR015927">
    <property type="entry name" value="Peptidase_S24_S26A/B/C"/>
</dbReference>
<protein>
    <recommendedName>
        <fullName evidence="5">Signal peptidase complex catalytic subunit SEC11</fullName>
        <ecNumber evidence="4">3.4.21.89</ecNumber>
    </recommendedName>
    <alternativeName>
        <fullName evidence="14">Signal peptidase I</fullName>
    </alternativeName>
    <alternativeName>
        <fullName evidence="6">Signal peptidase complex catalytic subunit sec11</fullName>
    </alternativeName>
</protein>
<evidence type="ECO:0000256" key="10">
    <source>
        <dbReference type="ARBA" id="ARBA00022824"/>
    </source>
</evidence>
<feature type="domain" description="Peptidase S24/S26A/S26B/S26C" evidence="17">
    <location>
        <begin position="38"/>
        <end position="118"/>
    </location>
</feature>
<keyword evidence="11" id="KW-0735">Signal-anchor</keyword>
<dbReference type="EMBL" id="OVEO01000008">
    <property type="protein sequence ID" value="SPQ97971.1"/>
    <property type="molecule type" value="Genomic_DNA"/>
</dbReference>
<dbReference type="NCBIfam" id="TIGR02228">
    <property type="entry name" value="sigpep_I_arch"/>
    <property type="match status" value="1"/>
</dbReference>
<evidence type="ECO:0000256" key="3">
    <source>
        <dbReference type="ARBA" id="ARBA00011035"/>
    </source>
</evidence>
<dbReference type="GO" id="GO:0004252">
    <property type="term" value="F:serine-type endopeptidase activity"/>
    <property type="evidence" value="ECO:0007669"/>
    <property type="project" value="InterPro"/>
</dbReference>
<evidence type="ECO:0000256" key="14">
    <source>
        <dbReference type="ARBA" id="ARBA00033305"/>
    </source>
</evidence>
<dbReference type="InterPro" id="IPR036286">
    <property type="entry name" value="LexA/Signal_pep-like_sf"/>
</dbReference>
<organism evidence="18 20">
    <name type="scientific">Plasmodiophora brassicae</name>
    <name type="common">Clubroot disease agent</name>
    <dbReference type="NCBI Taxonomy" id="37360"/>
    <lineage>
        <taxon>Eukaryota</taxon>
        <taxon>Sar</taxon>
        <taxon>Rhizaria</taxon>
        <taxon>Endomyxa</taxon>
        <taxon>Phytomyxea</taxon>
        <taxon>Plasmodiophorida</taxon>
        <taxon>Plasmodiophoridae</taxon>
        <taxon>Plasmodiophora</taxon>
    </lineage>
</organism>
<keyword evidence="9" id="KW-0378">Hydrolase</keyword>
<evidence type="ECO:0000256" key="15">
    <source>
        <dbReference type="ARBA" id="ARBA00045533"/>
    </source>
</evidence>
<keyword evidence="7" id="KW-0645">Protease</keyword>
<evidence type="ECO:0000256" key="11">
    <source>
        <dbReference type="ARBA" id="ARBA00022968"/>
    </source>
</evidence>
<dbReference type="InterPro" id="IPR019758">
    <property type="entry name" value="Pept_S26A_signal_pept_1_CS"/>
</dbReference>
<dbReference type="InterPro" id="IPR001733">
    <property type="entry name" value="Peptidase_S26B"/>
</dbReference>
<dbReference type="PROSITE" id="PS00761">
    <property type="entry name" value="SPASE_I_3"/>
    <property type="match status" value="1"/>
</dbReference>
<dbReference type="GO" id="GO:0009003">
    <property type="term" value="F:signal peptidase activity"/>
    <property type="evidence" value="ECO:0007669"/>
    <property type="project" value="UniProtKB-EC"/>
</dbReference>
<evidence type="ECO:0000256" key="16">
    <source>
        <dbReference type="SAM" id="Phobius"/>
    </source>
</evidence>
<dbReference type="InterPro" id="IPR019756">
    <property type="entry name" value="Pept_S26A_signal_pept_1_Ser-AS"/>
</dbReference>
<dbReference type="OrthoDB" id="10257561at2759"/>
<evidence type="ECO:0000259" key="17">
    <source>
        <dbReference type="Pfam" id="PF00717"/>
    </source>
</evidence>
<evidence type="ECO:0000256" key="1">
    <source>
        <dbReference type="ARBA" id="ARBA00000677"/>
    </source>
</evidence>
<evidence type="ECO:0000256" key="2">
    <source>
        <dbReference type="ARBA" id="ARBA00004648"/>
    </source>
</evidence>
<keyword evidence="12 16" id="KW-1133">Transmembrane helix</keyword>
<dbReference type="FunFam" id="2.10.109.10:FF:000003">
    <property type="entry name" value="Signal peptidase complex catalytic subunit SEC11"/>
    <property type="match status" value="1"/>
</dbReference>
<dbReference type="PANTHER" id="PTHR10806">
    <property type="entry name" value="SIGNAL PEPTIDASE COMPLEX CATALYTIC SUBUNIT SEC11"/>
    <property type="match status" value="1"/>
</dbReference>
<sequence>MQSVLSWFQHARHQLKAGKRNMFLQVIQLGMIVSTALMMWKGLVLVTNSESPVVVVLSGSMEPAFYRGDVLFLTRSSAPIEVGEIVVFKIKGRDIPIVHRVLETHYPTNPGQKVRLLTKGDNNRVDDRGLYNRGQFWLDPDDIIGRAQAWCPYVGFPTIMLSDYPLLKYVVLGLMGVMVIFSKEE</sequence>
<keyword evidence="19" id="KW-0496">Mitochondrion</keyword>
<evidence type="ECO:0000313" key="18">
    <source>
        <dbReference type="EMBL" id="CEO99703.1"/>
    </source>
</evidence>
<dbReference type="Proteomes" id="UP000039324">
    <property type="component" value="Unassembled WGS sequence"/>
</dbReference>
<proteinExistence type="inferred from homology"/>
<dbReference type="CDD" id="cd06530">
    <property type="entry name" value="S26_SPase_I"/>
    <property type="match status" value="1"/>
</dbReference>
<feature type="transmembrane region" description="Helical" evidence="16">
    <location>
        <begin position="21"/>
        <end position="40"/>
    </location>
</feature>
<reference evidence="19 21" key="2">
    <citation type="submission" date="2018-03" db="EMBL/GenBank/DDBJ databases">
        <authorList>
            <person name="Fogelqvist J."/>
        </authorList>
    </citation>
    <scope>NUCLEOTIDE SEQUENCE [LARGE SCALE GENOMIC DNA]</scope>
</reference>
<evidence type="ECO:0000313" key="19">
    <source>
        <dbReference type="EMBL" id="SPQ97971.1"/>
    </source>
</evidence>
<dbReference type="GO" id="GO:0006465">
    <property type="term" value="P:signal peptide processing"/>
    <property type="evidence" value="ECO:0007669"/>
    <property type="project" value="InterPro"/>
</dbReference>
<keyword evidence="10" id="KW-0256">Endoplasmic reticulum</keyword>
<evidence type="ECO:0000313" key="20">
    <source>
        <dbReference type="Proteomes" id="UP000039324"/>
    </source>
</evidence>
<name>A0A0G4IWK8_PLABS</name>
<accession>A0A0G4IWK8</accession>
<dbReference type="Gene3D" id="2.10.109.10">
    <property type="entry name" value="Umud Fragment, subunit A"/>
    <property type="match status" value="1"/>
</dbReference>
<dbReference type="PRINTS" id="PR00728">
    <property type="entry name" value="SIGNALPTASE"/>
</dbReference>
<dbReference type="SUPFAM" id="SSF51306">
    <property type="entry name" value="LexA/Signal peptidase"/>
    <property type="match status" value="1"/>
</dbReference>
<evidence type="ECO:0000256" key="5">
    <source>
        <dbReference type="ARBA" id="ARBA00019685"/>
    </source>
</evidence>
<comment type="subcellular location">
    <subcellularLocation>
        <location evidence="2">Endoplasmic reticulum membrane</location>
        <topology evidence="2">Single-pass type II membrane protein</topology>
    </subcellularLocation>
</comment>
<comment type="function">
    <text evidence="15">Catalytic component of the signal peptidase complex (SPC) which catalyzes the cleavage of N-terminal signal sequences from nascent proteins as they are translocated into the lumen of the endoplasmic reticulum. Specifically cleaves N-terminal signal peptides that contain a hydrophobic alpha-helix (h-region) shorter than 18-20 amino acids.</text>
</comment>
<geneLocation type="mitochondrion" evidence="19"/>
<keyword evidence="20" id="KW-1185">Reference proteome</keyword>
<keyword evidence="8 16" id="KW-0812">Transmembrane</keyword>
<comment type="similarity">
    <text evidence="3">Belongs to the peptidase S26B family.</text>
</comment>
<evidence type="ECO:0000256" key="8">
    <source>
        <dbReference type="ARBA" id="ARBA00022692"/>
    </source>
</evidence>
<keyword evidence="13 16" id="KW-0472">Membrane</keyword>
<comment type="catalytic activity">
    <reaction evidence="1">
        <text>Cleavage of hydrophobic, N-terminal signal or leader sequences from secreted and periplasmic proteins.</text>
        <dbReference type="EC" id="3.4.21.89"/>
    </reaction>
</comment>
<evidence type="ECO:0000256" key="9">
    <source>
        <dbReference type="ARBA" id="ARBA00022801"/>
    </source>
</evidence>
<evidence type="ECO:0000256" key="13">
    <source>
        <dbReference type="ARBA" id="ARBA00023136"/>
    </source>
</evidence>
<gene>
    <name evidence="18" type="ORF">PBRA_007436</name>
    <name evidence="19" type="ORF">PLBR_LOCUS5186</name>
</gene>
<evidence type="ECO:0000313" key="21">
    <source>
        <dbReference type="Proteomes" id="UP000290189"/>
    </source>
</evidence>
<dbReference type="OMA" id="ILMNEYP"/>
<evidence type="ECO:0000256" key="7">
    <source>
        <dbReference type="ARBA" id="ARBA00022670"/>
    </source>
</evidence>
<dbReference type="EMBL" id="CDSF01000092">
    <property type="protein sequence ID" value="CEO99703.1"/>
    <property type="molecule type" value="Genomic_DNA"/>
</dbReference>
<dbReference type="Proteomes" id="UP000290189">
    <property type="component" value="Unassembled WGS sequence"/>
</dbReference>
<evidence type="ECO:0000256" key="6">
    <source>
        <dbReference type="ARBA" id="ARBA00021755"/>
    </source>
</evidence>
<evidence type="ECO:0000256" key="4">
    <source>
        <dbReference type="ARBA" id="ARBA00013208"/>
    </source>
</evidence>
<dbReference type="GO" id="GO:0005787">
    <property type="term" value="C:signal peptidase complex"/>
    <property type="evidence" value="ECO:0007669"/>
    <property type="project" value="TreeGrafter"/>
</dbReference>